<dbReference type="EMBL" id="GBXM01062661">
    <property type="protein sequence ID" value="JAH45916.1"/>
    <property type="molecule type" value="Transcribed_RNA"/>
</dbReference>
<protein>
    <submittedName>
        <fullName evidence="1">Uncharacterized protein</fullName>
    </submittedName>
</protein>
<reference evidence="1" key="2">
    <citation type="journal article" date="2015" name="Fish Shellfish Immunol.">
        <title>Early steps in the European eel (Anguilla anguilla)-Vibrio vulnificus interaction in the gills: Role of the RtxA13 toxin.</title>
        <authorList>
            <person name="Callol A."/>
            <person name="Pajuelo D."/>
            <person name="Ebbesson L."/>
            <person name="Teles M."/>
            <person name="MacKenzie S."/>
            <person name="Amaro C."/>
        </authorList>
    </citation>
    <scope>NUCLEOTIDE SEQUENCE</scope>
</reference>
<dbReference type="AlphaFoldDB" id="A0A0E9SXA2"/>
<evidence type="ECO:0000313" key="1">
    <source>
        <dbReference type="EMBL" id="JAH45916.1"/>
    </source>
</evidence>
<name>A0A0E9SXA2_ANGAN</name>
<sequence length="49" mass="5740">MILNLPVVNCFLLQFSTLFHCMKTNIFDLAYSHLPLNEIIHSKWSNSMN</sequence>
<organism evidence="1">
    <name type="scientific">Anguilla anguilla</name>
    <name type="common">European freshwater eel</name>
    <name type="synonym">Muraena anguilla</name>
    <dbReference type="NCBI Taxonomy" id="7936"/>
    <lineage>
        <taxon>Eukaryota</taxon>
        <taxon>Metazoa</taxon>
        <taxon>Chordata</taxon>
        <taxon>Craniata</taxon>
        <taxon>Vertebrata</taxon>
        <taxon>Euteleostomi</taxon>
        <taxon>Actinopterygii</taxon>
        <taxon>Neopterygii</taxon>
        <taxon>Teleostei</taxon>
        <taxon>Anguilliformes</taxon>
        <taxon>Anguillidae</taxon>
        <taxon>Anguilla</taxon>
    </lineage>
</organism>
<proteinExistence type="predicted"/>
<reference evidence="1" key="1">
    <citation type="submission" date="2014-11" db="EMBL/GenBank/DDBJ databases">
        <authorList>
            <person name="Amaro Gonzalez C."/>
        </authorList>
    </citation>
    <scope>NUCLEOTIDE SEQUENCE</scope>
</reference>
<accession>A0A0E9SXA2</accession>